<dbReference type="EC" id="2.7.13.3" evidence="3"/>
<dbReference type="Pfam" id="PF13185">
    <property type="entry name" value="GAF_2"/>
    <property type="match status" value="1"/>
</dbReference>
<evidence type="ECO:0000256" key="11">
    <source>
        <dbReference type="ARBA" id="ARBA00023136"/>
    </source>
</evidence>
<dbReference type="InterPro" id="IPR036097">
    <property type="entry name" value="HisK_dim/P_sf"/>
</dbReference>
<evidence type="ECO:0000259" key="12">
    <source>
        <dbReference type="PROSITE" id="PS50109"/>
    </source>
</evidence>
<dbReference type="Pfam" id="PF02518">
    <property type="entry name" value="HATPase_c"/>
    <property type="match status" value="1"/>
</dbReference>
<dbReference type="GO" id="GO:0000155">
    <property type="term" value="F:phosphorelay sensor kinase activity"/>
    <property type="evidence" value="ECO:0007669"/>
    <property type="project" value="InterPro"/>
</dbReference>
<dbReference type="SUPFAM" id="SSF55781">
    <property type="entry name" value="GAF domain-like"/>
    <property type="match status" value="1"/>
</dbReference>
<dbReference type="PROSITE" id="PS50109">
    <property type="entry name" value="HIS_KIN"/>
    <property type="match status" value="1"/>
</dbReference>
<dbReference type="InterPro" id="IPR050736">
    <property type="entry name" value="Sensor_HK_Regulatory"/>
</dbReference>
<evidence type="ECO:0000313" key="15">
    <source>
        <dbReference type="Proteomes" id="UP001155034"/>
    </source>
</evidence>
<dbReference type="CDD" id="cd00082">
    <property type="entry name" value="HisKA"/>
    <property type="match status" value="1"/>
</dbReference>
<keyword evidence="9" id="KW-0067">ATP-binding</keyword>
<comment type="subcellular location">
    <subcellularLocation>
        <location evidence="2">Cell membrane</location>
    </subcellularLocation>
</comment>
<dbReference type="GO" id="GO:0005524">
    <property type="term" value="F:ATP binding"/>
    <property type="evidence" value="ECO:0007669"/>
    <property type="project" value="UniProtKB-KW"/>
</dbReference>
<dbReference type="Gene3D" id="3.30.450.40">
    <property type="match status" value="1"/>
</dbReference>
<evidence type="ECO:0000256" key="10">
    <source>
        <dbReference type="ARBA" id="ARBA00023012"/>
    </source>
</evidence>
<accession>A0A9X2U3V5</accession>
<evidence type="ECO:0000256" key="2">
    <source>
        <dbReference type="ARBA" id="ARBA00004236"/>
    </source>
</evidence>
<protein>
    <recommendedName>
        <fullName evidence="3">histidine kinase</fullName>
        <ecNumber evidence="3">2.7.13.3</ecNumber>
    </recommendedName>
</protein>
<dbReference type="Gene3D" id="3.30.565.10">
    <property type="entry name" value="Histidine kinase-like ATPase, C-terminal domain"/>
    <property type="match status" value="1"/>
</dbReference>
<evidence type="ECO:0000256" key="1">
    <source>
        <dbReference type="ARBA" id="ARBA00000085"/>
    </source>
</evidence>
<keyword evidence="10" id="KW-0902">Two-component regulatory system</keyword>
<keyword evidence="4" id="KW-1003">Cell membrane</keyword>
<dbReference type="Pfam" id="PF00512">
    <property type="entry name" value="HisKA"/>
    <property type="match status" value="1"/>
</dbReference>
<name>A0A9X2U3V5_9BACT</name>
<comment type="caution">
    <text evidence="14">The sequence shown here is derived from an EMBL/GenBank/DDBJ whole genome shotgun (WGS) entry which is preliminary data.</text>
</comment>
<keyword evidence="11" id="KW-0472">Membrane</keyword>
<dbReference type="FunFam" id="3.30.565.10:FF:000023">
    <property type="entry name" value="PAS domain-containing sensor histidine kinase"/>
    <property type="match status" value="1"/>
</dbReference>
<dbReference type="PRINTS" id="PR00344">
    <property type="entry name" value="BCTRLSENSOR"/>
</dbReference>
<evidence type="ECO:0000256" key="7">
    <source>
        <dbReference type="ARBA" id="ARBA00022741"/>
    </source>
</evidence>
<gene>
    <name evidence="14" type="ORF">GGP82_002963</name>
</gene>
<feature type="domain" description="PAC" evidence="13">
    <location>
        <begin position="1"/>
        <end position="30"/>
    </location>
</feature>
<dbReference type="SUPFAM" id="SSF55874">
    <property type="entry name" value="ATPase domain of HSP90 chaperone/DNA topoisomerase II/histidine kinase"/>
    <property type="match status" value="1"/>
</dbReference>
<dbReference type="PANTHER" id="PTHR43711">
    <property type="entry name" value="TWO-COMPONENT HISTIDINE KINASE"/>
    <property type="match status" value="1"/>
</dbReference>
<dbReference type="SMART" id="SM00387">
    <property type="entry name" value="HATPase_c"/>
    <property type="match status" value="1"/>
</dbReference>
<evidence type="ECO:0000256" key="5">
    <source>
        <dbReference type="ARBA" id="ARBA00022553"/>
    </source>
</evidence>
<evidence type="ECO:0000256" key="9">
    <source>
        <dbReference type="ARBA" id="ARBA00022840"/>
    </source>
</evidence>
<dbReference type="PROSITE" id="PS50113">
    <property type="entry name" value="PAC"/>
    <property type="match status" value="1"/>
</dbReference>
<feature type="domain" description="Histidine kinase" evidence="12">
    <location>
        <begin position="207"/>
        <end position="424"/>
    </location>
</feature>
<keyword evidence="7" id="KW-0547">Nucleotide-binding</keyword>
<dbReference type="SUPFAM" id="SSF47384">
    <property type="entry name" value="Homodimeric domain of signal transducing histidine kinase"/>
    <property type="match status" value="1"/>
</dbReference>
<dbReference type="RefSeq" id="WP_259084060.1">
    <property type="nucleotide sequence ID" value="NZ_JANTYZ010000012.1"/>
</dbReference>
<dbReference type="Gene3D" id="1.10.287.130">
    <property type="match status" value="1"/>
</dbReference>
<reference evidence="14" key="1">
    <citation type="submission" date="2022-08" db="EMBL/GenBank/DDBJ databases">
        <title>Genomic Encyclopedia of Type Strains, Phase V (KMG-V): Genome sequencing to study the core and pangenomes of soil and plant-associated prokaryotes.</title>
        <authorList>
            <person name="Whitman W."/>
        </authorList>
    </citation>
    <scope>NUCLEOTIDE SEQUENCE</scope>
    <source>
        <strain evidence="14">SP2016B</strain>
    </source>
</reference>
<keyword evidence="6" id="KW-0808">Transferase</keyword>
<evidence type="ECO:0000256" key="3">
    <source>
        <dbReference type="ARBA" id="ARBA00012438"/>
    </source>
</evidence>
<evidence type="ECO:0000313" key="14">
    <source>
        <dbReference type="EMBL" id="MCS3866389.1"/>
    </source>
</evidence>
<evidence type="ECO:0000256" key="8">
    <source>
        <dbReference type="ARBA" id="ARBA00022777"/>
    </source>
</evidence>
<dbReference type="SMART" id="SM00388">
    <property type="entry name" value="HisKA"/>
    <property type="match status" value="1"/>
</dbReference>
<evidence type="ECO:0000256" key="4">
    <source>
        <dbReference type="ARBA" id="ARBA00022475"/>
    </source>
</evidence>
<dbReference type="InterPro" id="IPR004358">
    <property type="entry name" value="Sig_transdc_His_kin-like_C"/>
</dbReference>
<comment type="catalytic activity">
    <reaction evidence="1">
        <text>ATP + protein L-histidine = ADP + protein N-phospho-L-histidine.</text>
        <dbReference type="EC" id="2.7.13.3"/>
    </reaction>
</comment>
<dbReference type="InterPro" id="IPR005467">
    <property type="entry name" value="His_kinase_dom"/>
</dbReference>
<dbReference type="AlphaFoldDB" id="A0A9X2U3V5"/>
<evidence type="ECO:0000259" key="13">
    <source>
        <dbReference type="PROSITE" id="PS50113"/>
    </source>
</evidence>
<dbReference type="InterPro" id="IPR003661">
    <property type="entry name" value="HisK_dim/P_dom"/>
</dbReference>
<dbReference type="InterPro" id="IPR000700">
    <property type="entry name" value="PAS-assoc_C"/>
</dbReference>
<dbReference type="Proteomes" id="UP001155034">
    <property type="component" value="Unassembled WGS sequence"/>
</dbReference>
<dbReference type="GO" id="GO:0005886">
    <property type="term" value="C:plasma membrane"/>
    <property type="evidence" value="ECO:0007669"/>
    <property type="project" value="UniProtKB-SubCell"/>
</dbReference>
<dbReference type="InterPro" id="IPR036890">
    <property type="entry name" value="HATPase_C_sf"/>
</dbReference>
<dbReference type="PANTHER" id="PTHR43711:SF26">
    <property type="entry name" value="SENSOR HISTIDINE KINASE RCSC"/>
    <property type="match status" value="1"/>
</dbReference>
<dbReference type="InterPro" id="IPR029016">
    <property type="entry name" value="GAF-like_dom_sf"/>
</dbReference>
<organism evidence="14 15">
    <name type="scientific">Salinibacter ruber</name>
    <dbReference type="NCBI Taxonomy" id="146919"/>
    <lineage>
        <taxon>Bacteria</taxon>
        <taxon>Pseudomonadati</taxon>
        <taxon>Rhodothermota</taxon>
        <taxon>Rhodothermia</taxon>
        <taxon>Rhodothermales</taxon>
        <taxon>Salinibacteraceae</taxon>
        <taxon>Salinibacter</taxon>
    </lineage>
</organism>
<dbReference type="EMBL" id="JANTYZ010000012">
    <property type="protein sequence ID" value="MCS3866389.1"/>
    <property type="molecule type" value="Genomic_DNA"/>
</dbReference>
<keyword evidence="8 14" id="KW-0418">Kinase</keyword>
<dbReference type="InterPro" id="IPR003594">
    <property type="entry name" value="HATPase_dom"/>
</dbReference>
<evidence type="ECO:0000256" key="6">
    <source>
        <dbReference type="ARBA" id="ARBA00022679"/>
    </source>
</evidence>
<dbReference type="InterPro" id="IPR003018">
    <property type="entry name" value="GAF"/>
</dbReference>
<sequence>MRDEDGEVLYYDGAITDITEQKQHPRTLRDRQQKLESLYTATRHLLKAETPDAVATRIQEVLQDVFDYPLAGVDFVEDGRLVPVEGAIASPRQMPTIQSLSVEGDSIGARAYRSGETVVAQNVEALDNDMAYGELRSVACAPMGTHGVVFMGQMSNDAFDAFNLRLVEVLVNYAAVVLDRLGREQKLLEAKETAEQVNEMKSAFLANMSHEIRTPLTSIIGFAEAIGDEVSGGDTVSRFAGLIEKGGRRLLETLDAVLNLSKLEAEEMELALAPLNVAEQAADTGALFEQQAEKAGIDLRVDVPSAPLWARADEGALRIVLRNLVSNAVKYTGDGGRVWIRARRAEDQAVLEVEDTGQGMDPAAVSTLFEAFKQASEGKGREYEGTGLGLAVTKQAVEQMEGTIDVDTEKGVGSRFVVRLPRPAPDETGV</sequence>
<proteinExistence type="predicted"/>
<keyword evidence="5" id="KW-0597">Phosphoprotein</keyword>